<keyword evidence="1" id="KW-0812">Transmembrane</keyword>
<protein>
    <submittedName>
        <fullName evidence="3">Uncharacterized protein</fullName>
    </submittedName>
</protein>
<keyword evidence="1" id="KW-0472">Membrane</keyword>
<dbReference type="Proteomes" id="UP001341840">
    <property type="component" value="Unassembled WGS sequence"/>
</dbReference>
<evidence type="ECO:0000313" key="4">
    <source>
        <dbReference type="Proteomes" id="UP001341840"/>
    </source>
</evidence>
<comment type="caution">
    <text evidence="3">The sequence shown here is derived from an EMBL/GenBank/DDBJ whole genome shotgun (WGS) entry which is preliminary data.</text>
</comment>
<organism evidence="3 4">
    <name type="scientific">Stylosanthes scabra</name>
    <dbReference type="NCBI Taxonomy" id="79078"/>
    <lineage>
        <taxon>Eukaryota</taxon>
        <taxon>Viridiplantae</taxon>
        <taxon>Streptophyta</taxon>
        <taxon>Embryophyta</taxon>
        <taxon>Tracheophyta</taxon>
        <taxon>Spermatophyta</taxon>
        <taxon>Magnoliopsida</taxon>
        <taxon>eudicotyledons</taxon>
        <taxon>Gunneridae</taxon>
        <taxon>Pentapetalae</taxon>
        <taxon>rosids</taxon>
        <taxon>fabids</taxon>
        <taxon>Fabales</taxon>
        <taxon>Fabaceae</taxon>
        <taxon>Papilionoideae</taxon>
        <taxon>50 kb inversion clade</taxon>
        <taxon>dalbergioids sensu lato</taxon>
        <taxon>Dalbergieae</taxon>
        <taxon>Pterocarpus clade</taxon>
        <taxon>Stylosanthes</taxon>
    </lineage>
</organism>
<reference evidence="3 4" key="1">
    <citation type="journal article" date="2023" name="Plants (Basel)">
        <title>Bridging the Gap: Combining Genomics and Transcriptomics Approaches to Understand Stylosanthes scabra, an Orphan Legume from the Brazilian Caatinga.</title>
        <authorList>
            <person name="Ferreira-Neto J.R.C."/>
            <person name="da Silva M.D."/>
            <person name="Binneck E."/>
            <person name="de Melo N.F."/>
            <person name="da Silva R.H."/>
            <person name="de Melo A.L.T.M."/>
            <person name="Pandolfi V."/>
            <person name="Bustamante F.O."/>
            <person name="Brasileiro-Vidal A.C."/>
            <person name="Benko-Iseppon A.M."/>
        </authorList>
    </citation>
    <scope>NUCLEOTIDE SEQUENCE [LARGE SCALE GENOMIC DNA]</scope>
    <source>
        <tissue evidence="3">Leaves</tissue>
    </source>
</reference>
<name>A0ABU6RK04_9FABA</name>
<feature type="transmembrane region" description="Helical" evidence="1">
    <location>
        <begin position="97"/>
        <end position="114"/>
    </location>
</feature>
<feature type="signal peptide" evidence="2">
    <location>
        <begin position="1"/>
        <end position="15"/>
    </location>
</feature>
<feature type="chain" id="PRO_5046591060" evidence="2">
    <location>
        <begin position="16"/>
        <end position="223"/>
    </location>
</feature>
<gene>
    <name evidence="3" type="ORF">PIB30_057579</name>
</gene>
<evidence type="ECO:0000256" key="1">
    <source>
        <dbReference type="SAM" id="Phobius"/>
    </source>
</evidence>
<accession>A0ABU6RK04</accession>
<evidence type="ECO:0000256" key="2">
    <source>
        <dbReference type="SAM" id="SignalP"/>
    </source>
</evidence>
<sequence length="223" mass="25458">MGVSSFLIWYAGTLALETPMACTTPVARYCRKPGRQPAGPHCHFGSRYVITLKVRNGMGLGNLSPFILTNEWSFGYFTVWSGSGQTFSEGVHVHAQILVYVLCFPHIYFVLVYYRRQKAGSIGLANGTGFTFYPPYLEFHPRNSNSYVTRFTSENVPSHFSFRTRLIGQPCPKCSYLLYMVLGFRSNRFRIFYDPSNAKISRRTVSTTPYVFSYVCYSLDDKK</sequence>
<dbReference type="EMBL" id="JASCZI010030681">
    <property type="protein sequence ID" value="MED6124290.1"/>
    <property type="molecule type" value="Genomic_DNA"/>
</dbReference>
<keyword evidence="1" id="KW-1133">Transmembrane helix</keyword>
<proteinExistence type="predicted"/>
<keyword evidence="2" id="KW-0732">Signal</keyword>
<keyword evidence="4" id="KW-1185">Reference proteome</keyword>
<evidence type="ECO:0000313" key="3">
    <source>
        <dbReference type="EMBL" id="MED6124290.1"/>
    </source>
</evidence>